<keyword evidence="7" id="KW-1185">Reference proteome</keyword>
<dbReference type="SUPFAM" id="SSF52172">
    <property type="entry name" value="CheY-like"/>
    <property type="match status" value="1"/>
</dbReference>
<evidence type="ECO:0000313" key="6">
    <source>
        <dbReference type="EMBL" id="SDD39207.1"/>
    </source>
</evidence>
<feature type="domain" description="Response regulatory" evidence="5">
    <location>
        <begin position="7"/>
        <end position="123"/>
    </location>
</feature>
<evidence type="ECO:0000259" key="5">
    <source>
        <dbReference type="PROSITE" id="PS50110"/>
    </source>
</evidence>
<dbReference type="EMBL" id="FNAG01000002">
    <property type="protein sequence ID" value="SDD39207.1"/>
    <property type="molecule type" value="Genomic_DNA"/>
</dbReference>
<dbReference type="PROSITE" id="PS50110">
    <property type="entry name" value="RESPONSE_REGULATORY"/>
    <property type="match status" value="1"/>
</dbReference>
<dbReference type="SMART" id="SM00421">
    <property type="entry name" value="HTH_LUXR"/>
    <property type="match status" value="1"/>
</dbReference>
<evidence type="ECO:0000256" key="3">
    <source>
        <dbReference type="PROSITE-ProRule" id="PRU00169"/>
    </source>
</evidence>
<dbReference type="Gene3D" id="3.40.50.2300">
    <property type="match status" value="1"/>
</dbReference>
<dbReference type="GO" id="GO:0006355">
    <property type="term" value="P:regulation of DNA-templated transcription"/>
    <property type="evidence" value="ECO:0007669"/>
    <property type="project" value="InterPro"/>
</dbReference>
<keyword evidence="2" id="KW-0238">DNA-binding</keyword>
<dbReference type="InterPro" id="IPR058245">
    <property type="entry name" value="NreC/VraR/RcsB-like_REC"/>
</dbReference>
<dbReference type="AlphaFoldDB" id="A0A1G6UF40"/>
<gene>
    <name evidence="6" type="ORF">SAMN04488509_102279</name>
</gene>
<name>A0A1G6UF40_9GAMM</name>
<dbReference type="InterPro" id="IPR001789">
    <property type="entry name" value="Sig_transdc_resp-reg_receiver"/>
</dbReference>
<dbReference type="InterPro" id="IPR000792">
    <property type="entry name" value="Tscrpt_reg_LuxR_C"/>
</dbReference>
<dbReference type="RefSeq" id="WP_091240101.1">
    <property type="nucleotide sequence ID" value="NZ_FNAG01000002.1"/>
</dbReference>
<evidence type="ECO:0000256" key="2">
    <source>
        <dbReference type="ARBA" id="ARBA00023125"/>
    </source>
</evidence>
<reference evidence="6 7" key="1">
    <citation type="submission" date="2016-10" db="EMBL/GenBank/DDBJ databases">
        <authorList>
            <person name="de Groot N.N."/>
        </authorList>
    </citation>
    <scope>NUCLEOTIDE SEQUENCE [LARGE SCALE GENOMIC DNA]</scope>
    <source>
        <strain evidence="6 7">DSM 16957</strain>
    </source>
</reference>
<dbReference type="STRING" id="265719.SAMN04488509_102279"/>
<dbReference type="PROSITE" id="PS50043">
    <property type="entry name" value="HTH_LUXR_2"/>
    <property type="match status" value="1"/>
</dbReference>
<dbReference type="PANTHER" id="PTHR43214:SF43">
    <property type="entry name" value="TWO-COMPONENT RESPONSE REGULATOR"/>
    <property type="match status" value="1"/>
</dbReference>
<sequence length="214" mass="23203">MSESAVRLMLVDDHAVVREGLRAVFLGASGCEVVAEAGSGDEALRLLESVRPDVVMMDLMMPGLSAAETIARLKQQLPQCNVIVFTSFGEDEALRATLQAGAMGYLLKDAARHDLLSAVHSVAQGRPWLNESMQRQLLELMRRPAPEDPLAGLTPRERSVLELIGQGMNNRRIATHLGLTEGTVKGYVSTVLEKLGVDDRTQAALAYSKLKPQA</sequence>
<keyword evidence="1 3" id="KW-0597">Phosphoprotein</keyword>
<dbReference type="SMART" id="SM00448">
    <property type="entry name" value="REC"/>
    <property type="match status" value="1"/>
</dbReference>
<dbReference type="GO" id="GO:0000160">
    <property type="term" value="P:phosphorelay signal transduction system"/>
    <property type="evidence" value="ECO:0007669"/>
    <property type="project" value="InterPro"/>
</dbReference>
<dbReference type="Proteomes" id="UP000199603">
    <property type="component" value="Unassembled WGS sequence"/>
</dbReference>
<dbReference type="OrthoDB" id="9796655at2"/>
<feature type="domain" description="HTH luxR-type" evidence="4">
    <location>
        <begin position="146"/>
        <end position="211"/>
    </location>
</feature>
<dbReference type="InterPro" id="IPR039420">
    <property type="entry name" value="WalR-like"/>
</dbReference>
<evidence type="ECO:0000256" key="1">
    <source>
        <dbReference type="ARBA" id="ARBA00022553"/>
    </source>
</evidence>
<dbReference type="PANTHER" id="PTHR43214">
    <property type="entry name" value="TWO-COMPONENT RESPONSE REGULATOR"/>
    <property type="match status" value="1"/>
</dbReference>
<accession>A0A1G6UF40</accession>
<dbReference type="Pfam" id="PF00072">
    <property type="entry name" value="Response_reg"/>
    <property type="match status" value="1"/>
</dbReference>
<protein>
    <submittedName>
        <fullName evidence="6">Two component transcriptional regulator, LuxR family</fullName>
    </submittedName>
</protein>
<evidence type="ECO:0000259" key="4">
    <source>
        <dbReference type="PROSITE" id="PS50043"/>
    </source>
</evidence>
<dbReference type="CDD" id="cd06170">
    <property type="entry name" value="LuxR_C_like"/>
    <property type="match status" value="1"/>
</dbReference>
<feature type="modified residue" description="4-aspartylphosphate" evidence="3">
    <location>
        <position position="58"/>
    </location>
</feature>
<evidence type="ECO:0000313" key="7">
    <source>
        <dbReference type="Proteomes" id="UP000199603"/>
    </source>
</evidence>
<dbReference type="PRINTS" id="PR00038">
    <property type="entry name" value="HTHLUXR"/>
</dbReference>
<organism evidence="6 7">
    <name type="scientific">Aquimonas voraii</name>
    <dbReference type="NCBI Taxonomy" id="265719"/>
    <lineage>
        <taxon>Bacteria</taxon>
        <taxon>Pseudomonadati</taxon>
        <taxon>Pseudomonadota</taxon>
        <taxon>Gammaproteobacteria</taxon>
        <taxon>Lysobacterales</taxon>
        <taxon>Lysobacteraceae</taxon>
        <taxon>Aquimonas</taxon>
    </lineage>
</organism>
<dbReference type="Pfam" id="PF00196">
    <property type="entry name" value="GerE"/>
    <property type="match status" value="1"/>
</dbReference>
<dbReference type="GO" id="GO:0003677">
    <property type="term" value="F:DNA binding"/>
    <property type="evidence" value="ECO:0007669"/>
    <property type="project" value="UniProtKB-KW"/>
</dbReference>
<dbReference type="InterPro" id="IPR011006">
    <property type="entry name" value="CheY-like_superfamily"/>
</dbReference>
<proteinExistence type="predicted"/>
<dbReference type="CDD" id="cd17535">
    <property type="entry name" value="REC_NarL-like"/>
    <property type="match status" value="1"/>
</dbReference>